<evidence type="ECO:0000313" key="2">
    <source>
        <dbReference type="Proteomes" id="UP000199017"/>
    </source>
</evidence>
<name>A0A1G8ED69_9BACI</name>
<organism evidence="1 2">
    <name type="scientific">Alteribacillus bidgolensis</name>
    <dbReference type="NCBI Taxonomy" id="930129"/>
    <lineage>
        <taxon>Bacteria</taxon>
        <taxon>Bacillati</taxon>
        <taxon>Bacillota</taxon>
        <taxon>Bacilli</taxon>
        <taxon>Bacillales</taxon>
        <taxon>Bacillaceae</taxon>
        <taxon>Alteribacillus</taxon>
    </lineage>
</organism>
<accession>A0A1G8ED69</accession>
<dbReference type="OrthoDB" id="2639611at2"/>
<dbReference type="EMBL" id="FNDU01000002">
    <property type="protein sequence ID" value="SDH67720.1"/>
    <property type="molecule type" value="Genomic_DNA"/>
</dbReference>
<dbReference type="RefSeq" id="WP_091581185.1">
    <property type="nucleotide sequence ID" value="NZ_FNDU01000002.1"/>
</dbReference>
<evidence type="ECO:0000313" key="1">
    <source>
        <dbReference type="EMBL" id="SDH67720.1"/>
    </source>
</evidence>
<dbReference type="AlphaFoldDB" id="A0A1G8ED69"/>
<reference evidence="1 2" key="1">
    <citation type="submission" date="2016-10" db="EMBL/GenBank/DDBJ databases">
        <authorList>
            <person name="de Groot N.N."/>
        </authorList>
    </citation>
    <scope>NUCLEOTIDE SEQUENCE [LARGE SCALE GENOMIC DNA]</scope>
    <source>
        <strain evidence="2">P4B,CCM 7963,CECT 7998,DSM 25260,IBRC-M 10614,KCTC 13821</strain>
    </source>
</reference>
<sequence length="86" mass="9559">MEKMKPCASILSPCDGKVESVCVKPDDYVYEWEEIAKIRNYYGKIEVVNIGVSGTIQDLHVKKGSEVFSEQIIGTVFDDLIISGSD</sequence>
<evidence type="ECO:0008006" key="3">
    <source>
        <dbReference type="Google" id="ProtNLM"/>
    </source>
</evidence>
<dbReference type="Proteomes" id="UP000199017">
    <property type="component" value="Unassembled WGS sequence"/>
</dbReference>
<gene>
    <name evidence="1" type="ORF">SAMN05216352_102170</name>
</gene>
<protein>
    <recommendedName>
        <fullName evidence="3">Biotin-requiring enzyme</fullName>
    </recommendedName>
</protein>
<keyword evidence="2" id="KW-1185">Reference proteome</keyword>
<dbReference type="Gene3D" id="2.40.50.100">
    <property type="match status" value="1"/>
</dbReference>
<proteinExistence type="predicted"/>
<dbReference type="STRING" id="930129.SAMN05216352_102170"/>